<feature type="region of interest" description="Disordered" evidence="1">
    <location>
        <begin position="1"/>
        <end position="28"/>
    </location>
</feature>
<evidence type="ECO:0000313" key="3">
    <source>
        <dbReference type="Proteomes" id="UP001420932"/>
    </source>
</evidence>
<sequence length="78" mass="9016">MSTPENETYSHPHRSREEANILDRSMKKSKVSVGDHLLSIEKQFHPSQEQRVYRASLLKGTSLDEVKSICSRERKNTC</sequence>
<keyword evidence="3" id="KW-1185">Reference proteome</keyword>
<evidence type="ECO:0000313" key="2">
    <source>
        <dbReference type="EMBL" id="KAK9151063.1"/>
    </source>
</evidence>
<dbReference type="EMBL" id="JBBNAF010000004">
    <property type="protein sequence ID" value="KAK9151063.1"/>
    <property type="molecule type" value="Genomic_DNA"/>
</dbReference>
<comment type="caution">
    <text evidence="2">The sequence shown here is derived from an EMBL/GenBank/DDBJ whole genome shotgun (WGS) entry which is preliminary data.</text>
</comment>
<feature type="compositionally biased region" description="Basic and acidic residues" evidence="1">
    <location>
        <begin position="15"/>
        <end position="26"/>
    </location>
</feature>
<protein>
    <submittedName>
        <fullName evidence="2">Uncharacterized protein</fullName>
    </submittedName>
</protein>
<name>A0AAP0KEE3_9MAGN</name>
<dbReference type="Proteomes" id="UP001420932">
    <property type="component" value="Unassembled WGS sequence"/>
</dbReference>
<gene>
    <name evidence="2" type="ORF">Syun_009372</name>
</gene>
<reference evidence="2 3" key="1">
    <citation type="submission" date="2024-01" db="EMBL/GenBank/DDBJ databases">
        <title>Genome assemblies of Stephania.</title>
        <authorList>
            <person name="Yang L."/>
        </authorList>
    </citation>
    <scope>NUCLEOTIDE SEQUENCE [LARGE SCALE GENOMIC DNA]</scope>
    <source>
        <strain evidence="2">YNDBR</strain>
        <tissue evidence="2">Leaf</tissue>
    </source>
</reference>
<accession>A0AAP0KEE3</accession>
<proteinExistence type="predicted"/>
<dbReference type="AlphaFoldDB" id="A0AAP0KEE3"/>
<organism evidence="2 3">
    <name type="scientific">Stephania yunnanensis</name>
    <dbReference type="NCBI Taxonomy" id="152371"/>
    <lineage>
        <taxon>Eukaryota</taxon>
        <taxon>Viridiplantae</taxon>
        <taxon>Streptophyta</taxon>
        <taxon>Embryophyta</taxon>
        <taxon>Tracheophyta</taxon>
        <taxon>Spermatophyta</taxon>
        <taxon>Magnoliopsida</taxon>
        <taxon>Ranunculales</taxon>
        <taxon>Menispermaceae</taxon>
        <taxon>Menispermoideae</taxon>
        <taxon>Cissampelideae</taxon>
        <taxon>Stephania</taxon>
    </lineage>
</organism>
<evidence type="ECO:0000256" key="1">
    <source>
        <dbReference type="SAM" id="MobiDB-lite"/>
    </source>
</evidence>